<organism evidence="3 5">
    <name type="scientific">Microtus ochrogaster</name>
    <name type="common">Prairie vole</name>
    <dbReference type="NCBI Taxonomy" id="79684"/>
    <lineage>
        <taxon>Eukaryota</taxon>
        <taxon>Metazoa</taxon>
        <taxon>Chordata</taxon>
        <taxon>Craniata</taxon>
        <taxon>Vertebrata</taxon>
        <taxon>Euteleostomi</taxon>
        <taxon>Mammalia</taxon>
        <taxon>Eutheria</taxon>
        <taxon>Euarchontoglires</taxon>
        <taxon>Glires</taxon>
        <taxon>Rodentia</taxon>
        <taxon>Myomorpha</taxon>
        <taxon>Muroidea</taxon>
        <taxon>Cricetidae</taxon>
        <taxon>Arvicolinae</taxon>
        <taxon>Microtus</taxon>
    </lineage>
</organism>
<dbReference type="Pfam" id="PF17057">
    <property type="entry name" value="B3R"/>
    <property type="match status" value="1"/>
</dbReference>
<accession>A0A8J6KQW7</accession>
<dbReference type="PANTHER" id="PTHR12155:SF2">
    <property type="entry name" value="RIBONUCLEASE SLFN12"/>
    <property type="match status" value="1"/>
</dbReference>
<dbReference type="FunFam" id="3.30.950.30:FF:000001">
    <property type="entry name" value="Schlafen family member 14"/>
    <property type="match status" value="1"/>
</dbReference>
<dbReference type="Proteomes" id="UP000694915">
    <property type="component" value="Chromosome 7"/>
</dbReference>
<evidence type="ECO:0000259" key="1">
    <source>
        <dbReference type="Pfam" id="PF04326"/>
    </source>
</evidence>
<evidence type="ECO:0000313" key="3">
    <source>
        <dbReference type="EMBL" id="KAH0507083.1"/>
    </source>
</evidence>
<dbReference type="GeneID" id="101988891"/>
<dbReference type="Pfam" id="PF04326">
    <property type="entry name" value="SLFN_AlbA_2"/>
    <property type="match status" value="1"/>
</dbReference>
<keyword evidence="4" id="KW-1185">Reference proteome</keyword>
<dbReference type="Proteomes" id="UP000710432">
    <property type="component" value="Unassembled WGS sequence"/>
</dbReference>
<dbReference type="InterPro" id="IPR007421">
    <property type="entry name" value="Schlafen_AlbA_2_dom"/>
</dbReference>
<dbReference type="EMBL" id="JAATJU010023748">
    <property type="protein sequence ID" value="KAH0507083.1"/>
    <property type="molecule type" value="Genomic_DNA"/>
</dbReference>
<sequence length="394" mass="44468">MAGVEQNITINPESTSTELVLNVEVTLGMKSGKKMQKHKKKPQDGLGKQNTDILPAVCALLNSQGGKVRAHIKNQDYNYNKHRIGEDLETSFKAIMPLAQNHLDFKQEGRCFVISVKSCSLDNSGLKPATIATNLYVRNGASCPPMDLHTALQFFKDLENPGLRSPIKTMLSDKRPGEDVREELCIPGQEEIHVQEELDVQELAAAFFNQAELTEEKFSFSESKNVEYKSFKTKKLLQRVKDILPKTLSAFANTDGGYLFIGLDEKEKQIVGFEAEKRDLVYLESEIEKCIRQLPVIHFCKKQEKIKYTCKFIPVLRQGAVCSYVCALRVERFCCAVFAAEPESWHVEDSCVKRFTSEEWVKILMSSRPGSGREINNLACEVGRLSLGNLRQDH</sequence>
<proteinExistence type="predicted"/>
<dbReference type="InterPro" id="IPR029684">
    <property type="entry name" value="Schlafen"/>
</dbReference>
<evidence type="ECO:0000313" key="4">
    <source>
        <dbReference type="Proteomes" id="UP000694915"/>
    </source>
</evidence>
<dbReference type="InterPro" id="IPR031450">
    <property type="entry name" value="Poxin-SLFN/SLFN_N"/>
</dbReference>
<reference evidence="6" key="2">
    <citation type="submission" date="2025-05" db="UniProtKB">
        <authorList>
            <consortium name="RefSeq"/>
        </authorList>
    </citation>
    <scope>IDENTIFICATION</scope>
</reference>
<protein>
    <submittedName>
        <fullName evidence="3 6">Schlafen family member 12</fullName>
    </submittedName>
</protein>
<feature type="domain" description="Poxin-Schlafen/Schlafen-like N-terminal" evidence="2">
    <location>
        <begin position="91"/>
        <end position="217"/>
    </location>
</feature>
<dbReference type="OrthoDB" id="6052143at2759"/>
<evidence type="ECO:0000259" key="2">
    <source>
        <dbReference type="Pfam" id="PF17057"/>
    </source>
</evidence>
<dbReference type="AlphaFoldDB" id="A0A8J6KQW7"/>
<reference evidence="3" key="1">
    <citation type="submission" date="2020-03" db="EMBL/GenBank/DDBJ databases">
        <title>Studies in the Genomics of Life Span.</title>
        <authorList>
            <person name="Glass D."/>
        </authorList>
    </citation>
    <scope>NUCLEOTIDE SEQUENCE</scope>
    <source>
        <strain evidence="3">LTLLF</strain>
        <tissue evidence="3">Muscle</tissue>
    </source>
</reference>
<dbReference type="RefSeq" id="XP_013202492.1">
    <property type="nucleotide sequence ID" value="XM_013347038.1"/>
</dbReference>
<evidence type="ECO:0000313" key="5">
    <source>
        <dbReference type="Proteomes" id="UP000710432"/>
    </source>
</evidence>
<feature type="domain" description="Schlafen AlbA-2" evidence="1">
    <location>
        <begin position="222"/>
        <end position="337"/>
    </location>
</feature>
<gene>
    <name evidence="6" type="primary">LOC101988891</name>
    <name evidence="3" type="ORF">LTLLF_170505</name>
</gene>
<dbReference type="Gene3D" id="3.30.950.30">
    <property type="entry name" value="Schlafen, AAA domain"/>
    <property type="match status" value="1"/>
</dbReference>
<name>A0A8J6KQW7_MICOH</name>
<evidence type="ECO:0000313" key="6">
    <source>
        <dbReference type="RefSeq" id="XP_013202492.1"/>
    </source>
</evidence>
<dbReference type="InterPro" id="IPR038461">
    <property type="entry name" value="Schlafen_AlbA_2_dom_sf"/>
</dbReference>
<dbReference type="PANTHER" id="PTHR12155">
    <property type="entry name" value="SCHLAFEN"/>
    <property type="match status" value="1"/>
</dbReference>